<dbReference type="InterPro" id="IPR042001">
    <property type="entry name" value="Sortase_F"/>
</dbReference>
<evidence type="ECO:0000256" key="2">
    <source>
        <dbReference type="SAM" id="SignalP"/>
    </source>
</evidence>
<evidence type="ECO:0000313" key="4">
    <source>
        <dbReference type="Proteomes" id="UP001500689"/>
    </source>
</evidence>
<evidence type="ECO:0000313" key="3">
    <source>
        <dbReference type="EMBL" id="GAA3577913.1"/>
    </source>
</evidence>
<keyword evidence="2" id="KW-0732">Signal</keyword>
<evidence type="ECO:0000256" key="1">
    <source>
        <dbReference type="ARBA" id="ARBA00022801"/>
    </source>
</evidence>
<dbReference type="Proteomes" id="UP001500689">
    <property type="component" value="Unassembled WGS sequence"/>
</dbReference>
<sequence>MRQSRCAGDRPRRSRFGRWALLLALVANLALVGCGSSTPAPAAAPVPSSAAAVGLTKSEPVSVDVPSIDAHSSLVSLGLNADKTVQVPPVDQPLQAGWYRYGPTPGEVGPAVVLGHIDGNHRKGIFWRLHEVKKGDEVVIGRKDGSKATFTVTRVDQIAKKTFPTEAVYGNTTDPQIRLITCGGAFDPAAHSYLDNIIVYGTLDT</sequence>
<comment type="caution">
    <text evidence="3">The sequence shown here is derived from an EMBL/GenBank/DDBJ whole genome shotgun (WGS) entry which is preliminary data.</text>
</comment>
<dbReference type="InterPro" id="IPR005754">
    <property type="entry name" value="Sortase"/>
</dbReference>
<dbReference type="NCBIfam" id="NF033748">
    <property type="entry name" value="class_F_sortase"/>
    <property type="match status" value="1"/>
</dbReference>
<proteinExistence type="predicted"/>
<accession>A0ABP6Y7B0</accession>
<reference evidence="4" key="1">
    <citation type="journal article" date="2019" name="Int. J. Syst. Evol. Microbiol.">
        <title>The Global Catalogue of Microorganisms (GCM) 10K type strain sequencing project: providing services to taxonomists for standard genome sequencing and annotation.</title>
        <authorList>
            <consortium name="The Broad Institute Genomics Platform"/>
            <consortium name="The Broad Institute Genome Sequencing Center for Infectious Disease"/>
            <person name="Wu L."/>
            <person name="Ma J."/>
        </authorList>
    </citation>
    <scope>NUCLEOTIDE SEQUENCE [LARGE SCALE GENOMIC DNA]</scope>
    <source>
        <strain evidence="4">JCM 16898</strain>
    </source>
</reference>
<feature type="signal peptide" evidence="2">
    <location>
        <begin position="1"/>
        <end position="42"/>
    </location>
</feature>
<keyword evidence="1" id="KW-0378">Hydrolase</keyword>
<dbReference type="SUPFAM" id="SSF63817">
    <property type="entry name" value="Sortase"/>
    <property type="match status" value="1"/>
</dbReference>
<protein>
    <submittedName>
        <fullName evidence="3">Class F sortase</fullName>
    </submittedName>
</protein>
<dbReference type="Pfam" id="PF04203">
    <property type="entry name" value="Sortase"/>
    <property type="match status" value="1"/>
</dbReference>
<dbReference type="PROSITE" id="PS51257">
    <property type="entry name" value="PROKAR_LIPOPROTEIN"/>
    <property type="match status" value="1"/>
</dbReference>
<dbReference type="EMBL" id="BAAAZN010000022">
    <property type="protein sequence ID" value="GAA3577913.1"/>
    <property type="molecule type" value="Genomic_DNA"/>
</dbReference>
<feature type="chain" id="PRO_5046497827" evidence="2">
    <location>
        <begin position="43"/>
        <end position="205"/>
    </location>
</feature>
<dbReference type="Gene3D" id="2.40.260.10">
    <property type="entry name" value="Sortase"/>
    <property type="match status" value="1"/>
</dbReference>
<dbReference type="CDD" id="cd05829">
    <property type="entry name" value="Sortase_F"/>
    <property type="match status" value="1"/>
</dbReference>
<name>A0ABP6Y7B0_9PSEU</name>
<gene>
    <name evidence="3" type="ORF">GCM10022222_73290</name>
</gene>
<dbReference type="InterPro" id="IPR023365">
    <property type="entry name" value="Sortase_dom-sf"/>
</dbReference>
<keyword evidence="4" id="KW-1185">Reference proteome</keyword>
<dbReference type="RefSeq" id="WP_344867847.1">
    <property type="nucleotide sequence ID" value="NZ_BAAAZN010000022.1"/>
</dbReference>
<organism evidence="3 4">
    <name type="scientific">Amycolatopsis ultiminotia</name>
    <dbReference type="NCBI Taxonomy" id="543629"/>
    <lineage>
        <taxon>Bacteria</taxon>
        <taxon>Bacillati</taxon>
        <taxon>Actinomycetota</taxon>
        <taxon>Actinomycetes</taxon>
        <taxon>Pseudonocardiales</taxon>
        <taxon>Pseudonocardiaceae</taxon>
        <taxon>Amycolatopsis</taxon>
    </lineage>
</organism>